<comment type="subcellular location">
    <subcellularLocation>
        <location evidence="1">Membrane</location>
        <topology evidence="1">Multi-pass membrane protein</topology>
    </subcellularLocation>
</comment>
<feature type="non-terminal residue" evidence="11">
    <location>
        <position position="1"/>
    </location>
</feature>
<dbReference type="SMART" id="SM00382">
    <property type="entry name" value="AAA"/>
    <property type="match status" value="1"/>
</dbReference>
<evidence type="ECO:0000256" key="1">
    <source>
        <dbReference type="ARBA" id="ARBA00004141"/>
    </source>
</evidence>
<keyword evidence="12" id="KW-1185">Reference proteome</keyword>
<dbReference type="FunFam" id="3.40.50.300:FF:000335">
    <property type="entry name" value="ATP binding cassette subfamily A member 5"/>
    <property type="match status" value="1"/>
</dbReference>
<dbReference type="PANTHER" id="PTHR19229:SF36">
    <property type="entry name" value="ATP-BINDING CASSETTE SUB-FAMILY A MEMBER 2"/>
    <property type="match status" value="1"/>
</dbReference>
<dbReference type="EMBL" id="BRXY01000584">
    <property type="protein sequence ID" value="GMI01910.1"/>
    <property type="molecule type" value="Genomic_DNA"/>
</dbReference>
<keyword evidence="8" id="KW-1133">Transmembrane helix</keyword>
<keyword evidence="3" id="KW-0813">Transport</keyword>
<keyword evidence="5" id="KW-0677">Repeat</keyword>
<dbReference type="SUPFAM" id="SSF52540">
    <property type="entry name" value="P-loop containing nucleoside triphosphate hydrolases"/>
    <property type="match status" value="1"/>
</dbReference>
<dbReference type="InterPro" id="IPR026082">
    <property type="entry name" value="ABCA"/>
</dbReference>
<dbReference type="GO" id="GO:0140359">
    <property type="term" value="F:ABC-type transporter activity"/>
    <property type="evidence" value="ECO:0007669"/>
    <property type="project" value="InterPro"/>
</dbReference>
<name>A0A9W7C359_9STRA</name>
<evidence type="ECO:0000256" key="6">
    <source>
        <dbReference type="ARBA" id="ARBA00022741"/>
    </source>
</evidence>
<protein>
    <recommendedName>
        <fullName evidence="10">ABC transporter domain-containing protein</fullName>
    </recommendedName>
</protein>
<evidence type="ECO:0000313" key="11">
    <source>
        <dbReference type="EMBL" id="GMI01910.1"/>
    </source>
</evidence>
<keyword evidence="9" id="KW-0472">Membrane</keyword>
<dbReference type="CDD" id="cd03263">
    <property type="entry name" value="ABC_subfamily_A"/>
    <property type="match status" value="1"/>
</dbReference>
<dbReference type="GO" id="GO:0005216">
    <property type="term" value="F:monoatomic ion channel activity"/>
    <property type="evidence" value="ECO:0007669"/>
    <property type="project" value="InterPro"/>
</dbReference>
<accession>A0A9W7C359</accession>
<evidence type="ECO:0000256" key="9">
    <source>
        <dbReference type="ARBA" id="ARBA00023136"/>
    </source>
</evidence>
<comment type="similarity">
    <text evidence="2">Belongs to the ABC transporter superfamily. ABCA family.</text>
</comment>
<keyword evidence="6" id="KW-0547">Nucleotide-binding</keyword>
<dbReference type="InterPro" id="IPR003439">
    <property type="entry name" value="ABC_transporter-like_ATP-bd"/>
</dbReference>
<sequence>YFKDYFNCFDFLLVLSSWVEIIIVGGGASSAAKSAKGAKGVRSVKAAKLAKFARMAKMVRVLRIARLLRWFSHDDGKPMVTVALDNLNLKAYKNEILSLLGQNGAGKTTFFSMLMGLNEPTSGQCMVEGQNILISREIVRENVGSCPQHDVLFDYYSVEEHLRLYATMKGIAEEDLDLAVMATLEHVGLTEKAEAFVNHLSGGMRRRTSIAIACLGNPSIVLLDEPSAGVDIVNRQIVWKSLVALKKNRTIIMSTHFMEEAEILGDRVAVLKKGKLQVIGTCTELHNQFGAGYTLVINRPMNGDLLSVENAKIELDHAKKR</sequence>
<evidence type="ECO:0000256" key="2">
    <source>
        <dbReference type="ARBA" id="ARBA00008869"/>
    </source>
</evidence>
<dbReference type="AlphaFoldDB" id="A0A9W7C359"/>
<organism evidence="11 12">
    <name type="scientific">Triparma strigata</name>
    <dbReference type="NCBI Taxonomy" id="1606541"/>
    <lineage>
        <taxon>Eukaryota</taxon>
        <taxon>Sar</taxon>
        <taxon>Stramenopiles</taxon>
        <taxon>Ochrophyta</taxon>
        <taxon>Bolidophyceae</taxon>
        <taxon>Parmales</taxon>
        <taxon>Triparmaceae</taxon>
        <taxon>Triparma</taxon>
    </lineage>
</organism>
<reference evidence="12" key="1">
    <citation type="journal article" date="2023" name="Commun. Biol.">
        <title>Genome analysis of Parmales, the sister group of diatoms, reveals the evolutionary specialization of diatoms from phago-mixotrophs to photoautotrophs.</title>
        <authorList>
            <person name="Ban H."/>
            <person name="Sato S."/>
            <person name="Yoshikawa S."/>
            <person name="Yamada K."/>
            <person name="Nakamura Y."/>
            <person name="Ichinomiya M."/>
            <person name="Sato N."/>
            <person name="Blanc-Mathieu R."/>
            <person name="Endo H."/>
            <person name="Kuwata A."/>
            <person name="Ogata H."/>
        </authorList>
    </citation>
    <scope>NUCLEOTIDE SEQUENCE [LARGE SCALE GENOMIC DNA]</scope>
    <source>
        <strain evidence="12">NIES 3701</strain>
    </source>
</reference>
<evidence type="ECO:0000256" key="4">
    <source>
        <dbReference type="ARBA" id="ARBA00022692"/>
    </source>
</evidence>
<dbReference type="InterPro" id="IPR003593">
    <property type="entry name" value="AAA+_ATPase"/>
</dbReference>
<dbReference type="Proteomes" id="UP001165085">
    <property type="component" value="Unassembled WGS sequence"/>
</dbReference>
<comment type="caution">
    <text evidence="11">The sequence shown here is derived from an EMBL/GenBank/DDBJ whole genome shotgun (WGS) entry which is preliminary data.</text>
</comment>
<dbReference type="Pfam" id="PF00005">
    <property type="entry name" value="ABC_tran"/>
    <property type="match status" value="1"/>
</dbReference>
<dbReference type="InterPro" id="IPR005821">
    <property type="entry name" value="Ion_trans_dom"/>
</dbReference>
<dbReference type="GO" id="GO:0005524">
    <property type="term" value="F:ATP binding"/>
    <property type="evidence" value="ECO:0007669"/>
    <property type="project" value="UniProtKB-KW"/>
</dbReference>
<dbReference type="GO" id="GO:0005319">
    <property type="term" value="F:lipid transporter activity"/>
    <property type="evidence" value="ECO:0007669"/>
    <property type="project" value="TreeGrafter"/>
</dbReference>
<dbReference type="InterPro" id="IPR027359">
    <property type="entry name" value="Volt_channel_dom_sf"/>
</dbReference>
<dbReference type="Gene3D" id="1.20.120.350">
    <property type="entry name" value="Voltage-gated potassium channels. Chain C"/>
    <property type="match status" value="1"/>
</dbReference>
<dbReference type="GO" id="GO:0016887">
    <property type="term" value="F:ATP hydrolysis activity"/>
    <property type="evidence" value="ECO:0007669"/>
    <property type="project" value="InterPro"/>
</dbReference>
<dbReference type="Pfam" id="PF00520">
    <property type="entry name" value="Ion_trans"/>
    <property type="match status" value="1"/>
</dbReference>
<feature type="non-terminal residue" evidence="11">
    <location>
        <position position="321"/>
    </location>
</feature>
<keyword evidence="4" id="KW-0812">Transmembrane</keyword>
<dbReference type="PROSITE" id="PS50893">
    <property type="entry name" value="ABC_TRANSPORTER_2"/>
    <property type="match status" value="1"/>
</dbReference>
<evidence type="ECO:0000313" key="12">
    <source>
        <dbReference type="Proteomes" id="UP001165085"/>
    </source>
</evidence>
<dbReference type="InterPro" id="IPR027417">
    <property type="entry name" value="P-loop_NTPase"/>
</dbReference>
<evidence type="ECO:0000256" key="8">
    <source>
        <dbReference type="ARBA" id="ARBA00022989"/>
    </source>
</evidence>
<keyword evidence="7" id="KW-0067">ATP-binding</keyword>
<evidence type="ECO:0000256" key="3">
    <source>
        <dbReference type="ARBA" id="ARBA00022448"/>
    </source>
</evidence>
<proteinExistence type="inferred from homology"/>
<evidence type="ECO:0000259" key="10">
    <source>
        <dbReference type="PROSITE" id="PS50893"/>
    </source>
</evidence>
<dbReference type="OrthoDB" id="10255969at2759"/>
<feature type="domain" description="ABC transporter" evidence="10">
    <location>
        <begin position="62"/>
        <end position="298"/>
    </location>
</feature>
<evidence type="ECO:0000256" key="5">
    <source>
        <dbReference type="ARBA" id="ARBA00022737"/>
    </source>
</evidence>
<gene>
    <name evidence="11" type="ORF">TrST_g13386</name>
</gene>
<dbReference type="PANTHER" id="PTHR19229">
    <property type="entry name" value="ATP-BINDING CASSETTE TRANSPORTER SUBFAMILY A ABCA"/>
    <property type="match status" value="1"/>
</dbReference>
<dbReference type="GO" id="GO:0016020">
    <property type="term" value="C:membrane"/>
    <property type="evidence" value="ECO:0007669"/>
    <property type="project" value="UniProtKB-SubCell"/>
</dbReference>
<dbReference type="Gene3D" id="3.40.50.300">
    <property type="entry name" value="P-loop containing nucleotide triphosphate hydrolases"/>
    <property type="match status" value="1"/>
</dbReference>
<evidence type="ECO:0000256" key="7">
    <source>
        <dbReference type="ARBA" id="ARBA00022840"/>
    </source>
</evidence>